<protein>
    <submittedName>
        <fullName evidence="1">Uncharacterized protein</fullName>
    </submittedName>
</protein>
<dbReference type="EMBL" id="CM056792">
    <property type="protein sequence ID" value="KAJ8722146.1"/>
    <property type="molecule type" value="Genomic_DNA"/>
</dbReference>
<sequence>MRVTMTSNRLFVLLLALFAIALAQNEDELPIPVENDNQFPPDKHPEADGEGSGAGIIEEPQEVATETEAPAPLLEDVQLQTFIDNISLAAAEEHSCPQPCVCNIEGDPNKYIVDCSGYELTELPKPLDPKTTELNLQNNKLTQIPKEISDLKDLKTLNAENNEIMEIVPGSISELPELVNLKLGNNRLIEFPQDLKNAFGLTKLEELDLGGNDMRTDLKPETFSNFKALRSLTLPKAAAGIVEDLCTSFKESLVTVCTGTCDVKSFECPEAPQPKGIDDDLLIDAVLPAVIAFVGDDNVDPAVNSPTEANNITKKNEQEPPVTNVATTETGTLASIDTKETVGDPSLLSKILKAPEEPKPTVVISSSASTDKPESEVIGANTSGTKTGGVDKSIIGMIVAGMVLVVAGITIKKNWSSIKNRFSSTPRNANERTNTTANGTTPEEVPLQEKSPV</sequence>
<gene>
    <name evidence="1" type="ORF">PYW08_004548</name>
</gene>
<evidence type="ECO:0000313" key="2">
    <source>
        <dbReference type="Proteomes" id="UP001231649"/>
    </source>
</evidence>
<proteinExistence type="predicted"/>
<keyword evidence="2" id="KW-1185">Reference proteome</keyword>
<dbReference type="Proteomes" id="UP001231649">
    <property type="component" value="Chromosome 16"/>
</dbReference>
<comment type="caution">
    <text evidence="1">The sequence shown here is derived from an EMBL/GenBank/DDBJ whole genome shotgun (WGS) entry which is preliminary data.</text>
</comment>
<accession>A0ACC2QP69</accession>
<name>A0ACC2QP69_9NEOP</name>
<organism evidence="1 2">
    <name type="scientific">Mythimna loreyi</name>
    <dbReference type="NCBI Taxonomy" id="667449"/>
    <lineage>
        <taxon>Eukaryota</taxon>
        <taxon>Metazoa</taxon>
        <taxon>Ecdysozoa</taxon>
        <taxon>Arthropoda</taxon>
        <taxon>Hexapoda</taxon>
        <taxon>Insecta</taxon>
        <taxon>Pterygota</taxon>
        <taxon>Neoptera</taxon>
        <taxon>Endopterygota</taxon>
        <taxon>Lepidoptera</taxon>
        <taxon>Glossata</taxon>
        <taxon>Ditrysia</taxon>
        <taxon>Noctuoidea</taxon>
        <taxon>Noctuidae</taxon>
        <taxon>Noctuinae</taxon>
        <taxon>Hadenini</taxon>
        <taxon>Mythimna</taxon>
    </lineage>
</organism>
<reference evidence="1" key="1">
    <citation type="submission" date="2023-03" db="EMBL/GenBank/DDBJ databases">
        <title>Chromosome-level genomes of two armyworms, Mythimna separata and Mythimna loreyi, provide insights into the biosynthesis and reception of sex pheromones.</title>
        <authorList>
            <person name="Zhao H."/>
        </authorList>
    </citation>
    <scope>NUCLEOTIDE SEQUENCE</scope>
    <source>
        <strain evidence="1">BeijingLab</strain>
    </source>
</reference>
<evidence type="ECO:0000313" key="1">
    <source>
        <dbReference type="EMBL" id="KAJ8722146.1"/>
    </source>
</evidence>